<name>A0ABT1A341_9PSEU</name>
<gene>
    <name evidence="2" type="ORF">KDL28_20095</name>
</gene>
<evidence type="ECO:0000313" key="2">
    <source>
        <dbReference type="EMBL" id="MCO1657363.1"/>
    </source>
</evidence>
<evidence type="ECO:0008006" key="4">
    <source>
        <dbReference type="Google" id="ProtNLM"/>
    </source>
</evidence>
<feature type="transmembrane region" description="Helical" evidence="1">
    <location>
        <begin position="45"/>
        <end position="64"/>
    </location>
</feature>
<evidence type="ECO:0000313" key="3">
    <source>
        <dbReference type="Proteomes" id="UP001165283"/>
    </source>
</evidence>
<comment type="caution">
    <text evidence="2">The sequence shown here is derived from an EMBL/GenBank/DDBJ whole genome shotgun (WGS) entry which is preliminary data.</text>
</comment>
<proteinExistence type="predicted"/>
<dbReference type="Proteomes" id="UP001165283">
    <property type="component" value="Unassembled WGS sequence"/>
</dbReference>
<accession>A0ABT1A341</accession>
<organism evidence="2 3">
    <name type="scientific">Pseudonocardia humida</name>
    <dbReference type="NCBI Taxonomy" id="2800819"/>
    <lineage>
        <taxon>Bacteria</taxon>
        <taxon>Bacillati</taxon>
        <taxon>Actinomycetota</taxon>
        <taxon>Actinomycetes</taxon>
        <taxon>Pseudonocardiales</taxon>
        <taxon>Pseudonocardiaceae</taxon>
        <taxon>Pseudonocardia</taxon>
    </lineage>
</organism>
<dbReference type="RefSeq" id="WP_252440989.1">
    <property type="nucleotide sequence ID" value="NZ_JAGSOV010000041.1"/>
</dbReference>
<keyword evidence="1" id="KW-0472">Membrane</keyword>
<evidence type="ECO:0000256" key="1">
    <source>
        <dbReference type="SAM" id="Phobius"/>
    </source>
</evidence>
<keyword evidence="1" id="KW-1133">Transmembrane helix</keyword>
<sequence>MTGEQLITVGAVLAGLGVLMVWSSGARAGRRSERAVREVTRVSGALTRTVVAAGVITGAQWAVVSLTGSPVAWAVALGLPALFAGVTVARLLAVTQVIRAVHDSRRRRP</sequence>
<keyword evidence="1" id="KW-0812">Transmembrane</keyword>
<dbReference type="EMBL" id="JAGSOV010000041">
    <property type="protein sequence ID" value="MCO1657363.1"/>
    <property type="molecule type" value="Genomic_DNA"/>
</dbReference>
<keyword evidence="3" id="KW-1185">Reference proteome</keyword>
<protein>
    <recommendedName>
        <fullName evidence="4">Secreted protein with PEP-CTERM sorting signal</fullName>
    </recommendedName>
</protein>
<feature type="transmembrane region" description="Helical" evidence="1">
    <location>
        <begin position="6"/>
        <end position="24"/>
    </location>
</feature>
<feature type="transmembrane region" description="Helical" evidence="1">
    <location>
        <begin position="70"/>
        <end position="98"/>
    </location>
</feature>
<reference evidence="2" key="1">
    <citation type="submission" date="2021-04" db="EMBL/GenBank/DDBJ databases">
        <title>Pseudonocardia sp. nov., isolated from sandy soil of mangrove forest.</title>
        <authorList>
            <person name="Zan Z."/>
            <person name="Huang R."/>
            <person name="Liu W."/>
        </authorList>
    </citation>
    <scope>NUCLEOTIDE SEQUENCE</scope>
    <source>
        <strain evidence="2">S2-4</strain>
    </source>
</reference>